<accession>A0A9W6GIT6</accession>
<keyword evidence="2" id="KW-1185">Reference proteome</keyword>
<reference evidence="1" key="1">
    <citation type="submission" date="2022-12" db="EMBL/GenBank/DDBJ databases">
        <title>Reference genome sequencing for broad-spectrum identification of bacterial and archaeal isolates by mass spectrometry.</title>
        <authorList>
            <person name="Sekiguchi Y."/>
            <person name="Tourlousse D.M."/>
        </authorList>
    </citation>
    <scope>NUCLEOTIDE SEQUENCE</scope>
    <source>
        <strain evidence="1">10succ1</strain>
    </source>
</reference>
<gene>
    <name evidence="1" type="ORF">PM10SUCC1_04580</name>
</gene>
<dbReference type="AlphaFoldDB" id="A0A9W6GIT6"/>
<organism evidence="1 2">
    <name type="scientific">Propionigenium maris DSM 9537</name>
    <dbReference type="NCBI Taxonomy" id="1123000"/>
    <lineage>
        <taxon>Bacteria</taxon>
        <taxon>Fusobacteriati</taxon>
        <taxon>Fusobacteriota</taxon>
        <taxon>Fusobacteriia</taxon>
        <taxon>Fusobacteriales</taxon>
        <taxon>Fusobacteriaceae</taxon>
        <taxon>Propionigenium</taxon>
    </lineage>
</organism>
<comment type="caution">
    <text evidence="1">The sequence shown here is derived from an EMBL/GenBank/DDBJ whole genome shotgun (WGS) entry which is preliminary data.</text>
</comment>
<dbReference type="Proteomes" id="UP001144471">
    <property type="component" value="Unassembled WGS sequence"/>
</dbReference>
<evidence type="ECO:0000313" key="1">
    <source>
        <dbReference type="EMBL" id="GLI54943.1"/>
    </source>
</evidence>
<dbReference type="EMBL" id="BSDY01000002">
    <property type="protein sequence ID" value="GLI54943.1"/>
    <property type="molecule type" value="Genomic_DNA"/>
</dbReference>
<evidence type="ECO:0000313" key="2">
    <source>
        <dbReference type="Proteomes" id="UP001144471"/>
    </source>
</evidence>
<dbReference type="RefSeq" id="WP_281833153.1">
    <property type="nucleotide sequence ID" value="NZ_BSDY01000002.1"/>
</dbReference>
<proteinExistence type="predicted"/>
<protein>
    <submittedName>
        <fullName evidence="1">Uncharacterized protein</fullName>
    </submittedName>
</protein>
<sequence length="72" mass="8598">MKNLLIIVMIVFGVTTYSRDFEYREKEERSKFDTISLERGGRYDFSSWASQETTVEEVNLEFERYSASSNYF</sequence>
<name>A0A9W6GIT6_9FUSO</name>